<proteinExistence type="predicted"/>
<dbReference type="AlphaFoldDB" id="A0A543AWW3"/>
<dbReference type="EMBL" id="VFOW01000001">
    <property type="protein sequence ID" value="TQL77040.1"/>
    <property type="molecule type" value="Genomic_DNA"/>
</dbReference>
<keyword evidence="1" id="KW-1133">Transmembrane helix</keyword>
<accession>A0A543AWW3</accession>
<reference evidence="2 3" key="1">
    <citation type="submission" date="2019-06" db="EMBL/GenBank/DDBJ databases">
        <title>Sequencing the genomes of 1000 actinobacteria strains.</title>
        <authorList>
            <person name="Klenk H.-P."/>
        </authorList>
    </citation>
    <scope>NUCLEOTIDE SEQUENCE [LARGE SCALE GENOMIC DNA]</scope>
    <source>
        <strain evidence="2 3">DSM 45928</strain>
    </source>
</reference>
<sequence length="167" mass="18247">MNPMPEVPRRHRRLLIGTLTFLLAAGVLNIVLMFLSPGAPFRSVTTSGGGLDWGATLFLSTLSLLPAGPAIRLRITRRLPQVSTLLSIGILLTFYGFSAAGNWYSLAHGTMRPGLTVAFFIDHHTALGLMAAFIILSRRWVVAWTIPLPKDAQATARPNTREVTVDR</sequence>
<keyword evidence="1" id="KW-0472">Membrane</keyword>
<comment type="caution">
    <text evidence="2">The sequence shown here is derived from an EMBL/GenBank/DDBJ whole genome shotgun (WGS) entry which is preliminary data.</text>
</comment>
<evidence type="ECO:0000256" key="1">
    <source>
        <dbReference type="SAM" id="Phobius"/>
    </source>
</evidence>
<dbReference type="Proteomes" id="UP000317043">
    <property type="component" value="Unassembled WGS sequence"/>
</dbReference>
<feature type="transmembrane region" description="Helical" evidence="1">
    <location>
        <begin position="85"/>
        <end position="105"/>
    </location>
</feature>
<organism evidence="2 3">
    <name type="scientific">Stackebrandtia endophytica</name>
    <dbReference type="NCBI Taxonomy" id="1496996"/>
    <lineage>
        <taxon>Bacteria</taxon>
        <taxon>Bacillati</taxon>
        <taxon>Actinomycetota</taxon>
        <taxon>Actinomycetes</taxon>
        <taxon>Glycomycetales</taxon>
        <taxon>Glycomycetaceae</taxon>
        <taxon>Stackebrandtia</taxon>
    </lineage>
</organism>
<keyword evidence="3" id="KW-1185">Reference proteome</keyword>
<dbReference type="RefSeq" id="WP_142039337.1">
    <property type="nucleotide sequence ID" value="NZ_VFOW01000001.1"/>
</dbReference>
<feature type="transmembrane region" description="Helical" evidence="1">
    <location>
        <begin position="55"/>
        <end position="73"/>
    </location>
</feature>
<protein>
    <submittedName>
        <fullName evidence="2">Uncharacterized protein</fullName>
    </submittedName>
</protein>
<evidence type="ECO:0000313" key="3">
    <source>
        <dbReference type="Proteomes" id="UP000317043"/>
    </source>
</evidence>
<dbReference type="InParanoid" id="A0A543AWW3"/>
<evidence type="ECO:0000313" key="2">
    <source>
        <dbReference type="EMBL" id="TQL77040.1"/>
    </source>
</evidence>
<gene>
    <name evidence="2" type="ORF">FB566_2584</name>
</gene>
<feature type="transmembrane region" description="Helical" evidence="1">
    <location>
        <begin position="14"/>
        <end position="35"/>
    </location>
</feature>
<feature type="transmembrane region" description="Helical" evidence="1">
    <location>
        <begin position="117"/>
        <end position="136"/>
    </location>
</feature>
<keyword evidence="1" id="KW-0812">Transmembrane</keyword>
<name>A0A543AWW3_9ACTN</name>